<dbReference type="Gene3D" id="2.60.40.10">
    <property type="entry name" value="Immunoglobulins"/>
    <property type="match status" value="13"/>
</dbReference>
<dbReference type="Pfam" id="PF14874">
    <property type="entry name" value="PapD-like"/>
    <property type="match status" value="1"/>
</dbReference>
<dbReference type="GO" id="GO:1904158">
    <property type="term" value="P:axonemal central apparatus assembly"/>
    <property type="evidence" value="ECO:0007669"/>
    <property type="project" value="TreeGrafter"/>
</dbReference>
<dbReference type="PANTHER" id="PTHR23053:SF0">
    <property type="entry name" value="HYDROCEPHALUS-INDUCING PROTEIN HOMOLOG"/>
    <property type="match status" value="1"/>
</dbReference>
<dbReference type="Proteomes" id="UP000292052">
    <property type="component" value="Unassembled WGS sequence"/>
</dbReference>
<comment type="caution">
    <text evidence="3">The sequence shown here is derived from an EMBL/GenBank/DDBJ whole genome shotgun (WGS) entry which is preliminary data.</text>
</comment>
<organism evidence="3 4">
    <name type="scientific">Asbolus verrucosus</name>
    <name type="common">Desert ironclad beetle</name>
    <dbReference type="NCBI Taxonomy" id="1661398"/>
    <lineage>
        <taxon>Eukaryota</taxon>
        <taxon>Metazoa</taxon>
        <taxon>Ecdysozoa</taxon>
        <taxon>Arthropoda</taxon>
        <taxon>Hexapoda</taxon>
        <taxon>Insecta</taxon>
        <taxon>Pterygota</taxon>
        <taxon>Neoptera</taxon>
        <taxon>Endopterygota</taxon>
        <taxon>Coleoptera</taxon>
        <taxon>Polyphaga</taxon>
        <taxon>Cucujiformia</taxon>
        <taxon>Tenebrionidae</taxon>
        <taxon>Pimeliinae</taxon>
        <taxon>Asbolus</taxon>
    </lineage>
</organism>
<sequence>MESHLICEPHDNRHLINVLHTILNVPEEEPFIPSEYFNEMKMSAEERLESLCKNRKNRMLPEPIPFLATPDVIIFQNFTPGKWYNATLTLQNKEQYCRCVRVYFETSIHFRLLHPPKVIWTKVAPGMTYQLIVSFNGDEIKDYQHQITFITEEEEFTLPIFAFRPRPLIDFPDHIKMPDVPVHVLSEKNIILRNHSTVAGTFNIIATEPCSVCPSKANLAPNEKIFLKILFKTSTLGPERSAMIIRFDDDIKLKVIIECNATSSTIQLEKDFIRFEDTFIGLQRQTTLNLHFRGTSLGHFKWKMYQSAHAEKTRKLQLAEVFDQVREFETMRSMSLKWNNIIDEEGHATVYQRILMDEVEEIEESEEFLFKSSFFHIIPLTGDIGPTGNMEFTLIFSPIKCQDYEVWAYLDITGCEERLPLKLCGTGLGPSFKLYVAELHANNIFLCSEHEYEIIVANVGHIPGSVSFINKDLEFGGDLKCDPEILYVGPNQRAAFIVCFSPGEEGKFIEKIDFVVNESKEMISFVMTGNVIAPLLSLDVDEINFGVVAFGYRKTEQIRLINTSPVPIQYHVEIYADGHLPVIDHESFLNGLGNIPTNPKEFKFEPERGIVDAESTTVGSLTLLPNSTGVKQTDFIVHMWGEKDYRISVTINTDFSFNIFGKGPQLLCQVLCDGQGPAVSFLPPALNFGEVVLLNTVTKELEIINDTPIPANISFSFAKRGSFSLKDTNKYVCPDSTDVLPISVYLKDPGKVLQNLTAVVTNGQTKTVSLSAIGVGTSINCNPKLEPVLNLGVLITYKKFSFPLNLLNEGSKWHKLCFSRSDNLKTAKDAPNSSAGFSSCFKITPNYLHLFTNRSEIVHVVGSRKYDGCVSEHFYCHAIIEKSPLKNIIFSFDIIAKFIDPHVEVSKSKLNFRVDVTSDYVHASLRDDLKIRNESGLNLEIDLVIQPPFYIIMDDNAVGHVHLVLKNLSFRKIFVEFRPPPQPKKCKTFSENLIINYRDHPKVDTVPVIAVSNYPTLSITPQVVDFACVPLGSTTYQTVILRNVSPLPVIYKWLWSDDIIERKFEISMEGMSIIINDQDTLELKEECLIEEKIQHRLNSLLETLDENEEEKEFIQSLPERVSENKFSKIFSIVPHEGCLEPGEYNITYFQFKPQPNSEVIATVYCHILGGENEPVTLTGKSKKISFCLEESVIDLGRIYFYEIVENTAVIINNGEGKFSFSTSKASMKPGWLIVDPTVGSVATGDSALLSLKCFPGAVGRFETSFVVEIDYLDPATITVWGVGVYPQIYLPLPRPSLSEIDPYISYSAIAELGTELPPCRCRDDRYISSVDKMILESDDWVVISQTEEGFPCMMEMELSTERVGARFQLLKNDSLLTTLNAGETVWPIPNFVVAPYVFDLGTVKINTKTRYNVTYVNYGPDKTAVKTATTLTFNRYGFEAHFVKQIMEPNQVSELHFLFHPNTDKYPQLNTNVTEYLYLDIKNGPRIPLQLTALVATPTIEVSHSEIDFGSIRCGDCLRMTINLINNGFLASSWHASIQETLKSKSKLRSSFFLLCEEGSLEPGEKFYLRVYFEPQYDDFLSAKLLITVDGNYRENTVELKGVGMEPILEIVEETITFSPNIPFSTDNYKYVSIRNASKFPVEFYFFDFDSPPGADLPPVFQEFYDNLLVEMEDESLKKYPNGIIIESLESQFLRNVSVSFNCILKISKNINAVYFVIFVCTFDEYIQLEDEKEQKENDEILRKINEIMASVDDMDSEEFETMKNDYPEIHKSYIKDRKEQVILRKEIRKLRKIQREMEKVKKKDGFTHRALLQPGEMLKYKISFLSKVCGQFKHSFEIGVIGWPVKFSIKCNAISDIPRISMDPHFLFEKVVESRSDKNKYEQCVFLEEADMFDFGGILLPSPLTNNSFETKTTFYMNNVSYITCDINFSMQSDCEAFLFQSDSCIIEPTNRTELIAVAAPLKQQIYDDFLIISIKNNPKVERIKLSCHGCEVGVDVNPKYVFFERVILNTSVTKEIVITNSCPVTVNWYFVNCKTVSKNLKIDRFNGTIMPFSYETVYLEFTANDAEAYFASFQVEVYDELNRLIYFSEIAVSSETTVIDFVYDEDIDLGVIKGGKSYKFPFGILNRGKYEVLCQFSVITEENREAEIQRKCFQINPLESKVQSAVKYETTITFTPIKAMTLVKLPIFKCSLMDPFRQLLLKTFDITISAKVFLSKFEICPYPDIYFGYQTVGSEKMHTKKPKPTTLKSGIFSLTSSTGIIDPDEAVTITIKSKPKEVKEYEETVVIFASEPSYIDRKGKPLTIHVIACEPKVSFDDLTNVFKEQYLMDKMDDSLISTIDAHTIFVKSEKKLIFNKVCVNTTETTKIRIQNVGHVAASITARFIDSSYIFTVTPHSLMIDPYQTGFVMIAYTPDSLDQHRETLVLSCDGLSTANKLSIDIIGEPCAPEIALLEPIFEDMSYNICYFPPTLVGSTAFKDIVFKNVGVIPCKAIIEVCNDDWDQLCLIPKDETISRLNFWEGSETMKHTNLVNLSCGQEAAFVLKFEPSKTTTIEVKVKIHTVNNPFETKTIYVLCNAYYIDVILEGLQTYIRSASLGSVTTGPVLGYGLHFGYVCLHTLNKRCFTIKNNSDVYTYKFEFPAFSEVIFTPAVGHLQPKSTKQILAVFLSKNPVVLNETRINCAVCKIEYEEPQPGFLSWDDRQHMVVWCPETVQDVKNYETKGDSGTSQIVDENAINLKKIEENPEPPFTMIEGSWQNIAIFLTIIADYATYSCDLCELLVPDTFLMSKQAINFEVENPGKVVLKLSWSIVMHDLPKRINSSRSVEDLCSNKNSSSQTSKRQPTPLRGDEHFLYCAPGPLQRSSSSSTLFSSEILESSRSADSWNEFHCLPFTITPEKANIAPEAKETFTLTFAPVDVYDYLIQLKATIENKSPLMKDLEIKVKARSILPLYCFELEPTNYISEKRKGKKLCKDLFDDNSKVVEFESVGLGVICTRKFYLKNPTKNAYFFEWQPALKIDPHLSCYHCHTSSGVVAKGKTVEMVFSFIPQDCGVFEEFFFFSIPVHKIRVTFLMAGIAREPKVFFDQVHIDLPSTVIGMDITKDVLINNAEMETYGFKFGKLPMLSEGLSIQPSRGFVKAKEAVPIKIVYNPTKKGLANFDLKCLVDKIKTPLDLSISCNCYEIQAVASYIEQNGREVQLVTNKVNILNLGGMVPHQRYKIPFTIVNIGKIGFQWFWCMNINKIAGFFDIEVDLNEEILPPNETSRTKMTIEPLIKCKMKPHKIYLKVKSSIPHGPTYSLQLSGSAERPPYKFSFLEYDFGSCIVQKTPSKFYKTSLKFSNFNIWPLT</sequence>
<dbReference type="GO" id="GO:0005930">
    <property type="term" value="C:axoneme"/>
    <property type="evidence" value="ECO:0007669"/>
    <property type="project" value="TreeGrafter"/>
</dbReference>
<dbReference type="EMBL" id="QDEB01001727">
    <property type="protein sequence ID" value="RZC43112.1"/>
    <property type="molecule type" value="Genomic_DNA"/>
</dbReference>
<keyword evidence="4" id="KW-1185">Reference proteome</keyword>
<accession>A0A482WCZ5</accession>
<dbReference type="PANTHER" id="PTHR23053">
    <property type="entry name" value="DLEC1 DELETED IN LUNG AND ESOPHAGEAL CANCER 1"/>
    <property type="match status" value="1"/>
</dbReference>
<gene>
    <name evidence="3" type="ORF">BDFB_000798</name>
</gene>
<evidence type="ECO:0000313" key="3">
    <source>
        <dbReference type="EMBL" id="RZC43112.1"/>
    </source>
</evidence>
<dbReference type="InterPro" id="IPR013783">
    <property type="entry name" value="Ig-like_fold"/>
</dbReference>
<evidence type="ECO:0000256" key="2">
    <source>
        <dbReference type="SAM" id="MobiDB-lite"/>
    </source>
</evidence>
<proteinExistence type="predicted"/>
<reference evidence="3 4" key="1">
    <citation type="submission" date="2017-03" db="EMBL/GenBank/DDBJ databases">
        <title>Genome of the blue death feigning beetle - Asbolus verrucosus.</title>
        <authorList>
            <person name="Rider S.D."/>
        </authorList>
    </citation>
    <scope>NUCLEOTIDE SEQUENCE [LARGE SCALE GENOMIC DNA]</scope>
    <source>
        <strain evidence="3">Butters</strain>
        <tissue evidence="3">Head and leg muscle</tissue>
    </source>
</reference>
<evidence type="ECO:0000313" key="4">
    <source>
        <dbReference type="Proteomes" id="UP000292052"/>
    </source>
</evidence>
<dbReference type="GO" id="GO:0003341">
    <property type="term" value="P:cilium movement"/>
    <property type="evidence" value="ECO:0007669"/>
    <property type="project" value="TreeGrafter"/>
</dbReference>
<feature type="compositionally biased region" description="Polar residues" evidence="2">
    <location>
        <begin position="2830"/>
        <end position="2842"/>
    </location>
</feature>
<dbReference type="InterPro" id="IPR033305">
    <property type="entry name" value="Hydin-like"/>
</dbReference>
<dbReference type="OrthoDB" id="442692at2759"/>
<dbReference type="STRING" id="1661398.A0A482WCZ5"/>
<protein>
    <submittedName>
        <fullName evidence="3">Hydrocephalus-inducing protein-like protein</fullName>
    </submittedName>
</protein>
<keyword evidence="1" id="KW-0175">Coiled coil</keyword>
<evidence type="ECO:0000256" key="1">
    <source>
        <dbReference type="SAM" id="Coils"/>
    </source>
</evidence>
<feature type="coiled-coil region" evidence="1">
    <location>
        <begin position="1090"/>
        <end position="1117"/>
    </location>
</feature>
<feature type="region of interest" description="Disordered" evidence="2">
    <location>
        <begin position="2826"/>
        <end position="2847"/>
    </location>
</feature>
<name>A0A482WCZ5_ASBVE</name>